<dbReference type="InterPro" id="IPR053369">
    <property type="entry name" value="SrfA-induced_signal"/>
</dbReference>
<feature type="signal peptide" evidence="1">
    <location>
        <begin position="1"/>
        <end position="21"/>
    </location>
</feature>
<feature type="chain" id="PRO_5046651080" description="Prolow-density lipoprotein receptor-related protein 1-like beta-propeller domain-containing protein" evidence="1">
    <location>
        <begin position="22"/>
        <end position="360"/>
    </location>
</feature>
<keyword evidence="4" id="KW-1185">Reference proteome</keyword>
<dbReference type="PANTHER" id="PTHR32256:SF17">
    <property type="entry name" value="EGF-LIKE DOMAIN-CONTAINING PROTEIN"/>
    <property type="match status" value="1"/>
</dbReference>
<reference evidence="3 4" key="1">
    <citation type="submission" date="2021-06" db="EMBL/GenBank/DDBJ databases">
        <authorList>
            <person name="Criscuolo A."/>
        </authorList>
    </citation>
    <scope>NUCLEOTIDE SEQUENCE [LARGE SCALE GENOMIC DNA]</scope>
    <source>
        <strain evidence="4">CIP 111802</strain>
    </source>
</reference>
<sequence length="360" mass="40353">MFRTIAVRAAAVIIFTGLAFAWPDSSAKASSTEYPAAYPTFPVTVNGMAIDQLHNPYPLLLYRNITYFPMTWDYTSALGLTVTWNEQTGLSLDKNEMCAPLKQTLSAQTNNRSDSLVAIPVPFPVKVNGSLIDNSQERYPVLLYNNITYFPMTWRFTSEAFNWQTTWDDVRGYSIQSCERQAREASLQRDALNAANGGQLAMKDEWVYMNPLRSGGGSHSLVKAKLDGSDRMELSADNALSINVVGDWLYYIVSEPSKPNEIYKIRTDGTGRTLVSDTDGEQLWVLDGYMYFLRYAGRQPSGTGDTAQVQGRVGIFRMSIDGSNEQQLLADPAVLGFYMYGGQVYFRTMEDGKNKLYAMR</sequence>
<protein>
    <recommendedName>
        <fullName evidence="2">Prolow-density lipoprotein receptor-related protein 1-like beta-propeller domain-containing protein</fullName>
    </recommendedName>
</protein>
<evidence type="ECO:0000259" key="2">
    <source>
        <dbReference type="Pfam" id="PF16472"/>
    </source>
</evidence>
<organism evidence="3 4">
    <name type="scientific">Paenibacillus allorhizosphaerae</name>
    <dbReference type="NCBI Taxonomy" id="2849866"/>
    <lineage>
        <taxon>Bacteria</taxon>
        <taxon>Bacillati</taxon>
        <taxon>Bacillota</taxon>
        <taxon>Bacilli</taxon>
        <taxon>Bacillales</taxon>
        <taxon>Paenibacillaceae</taxon>
        <taxon>Paenibacillus</taxon>
    </lineage>
</organism>
<accession>A0ABN7TLR3</accession>
<proteinExistence type="predicted"/>
<gene>
    <name evidence="3" type="ORF">PAECIP111802_02328</name>
</gene>
<dbReference type="InterPro" id="IPR032485">
    <property type="entry name" value="LRP1-like_beta_prop"/>
</dbReference>
<evidence type="ECO:0000313" key="3">
    <source>
        <dbReference type="EMBL" id="CAG7637172.1"/>
    </source>
</evidence>
<feature type="domain" description="Prolow-density lipoprotein receptor-related protein 1-like beta-propeller" evidence="2">
    <location>
        <begin position="193"/>
        <end position="359"/>
    </location>
</feature>
<dbReference type="EMBL" id="CAJVCE010000005">
    <property type="protein sequence ID" value="CAG7637172.1"/>
    <property type="molecule type" value="Genomic_DNA"/>
</dbReference>
<dbReference type="Pfam" id="PF16472">
    <property type="entry name" value="DUF5050"/>
    <property type="match status" value="1"/>
</dbReference>
<dbReference type="Proteomes" id="UP000730618">
    <property type="component" value="Unassembled WGS sequence"/>
</dbReference>
<keyword evidence="1" id="KW-0732">Signal</keyword>
<comment type="caution">
    <text evidence="3">The sequence shown here is derived from an EMBL/GenBank/DDBJ whole genome shotgun (WGS) entry which is preliminary data.</text>
</comment>
<dbReference type="PANTHER" id="PTHR32256">
    <property type="match status" value="1"/>
</dbReference>
<name>A0ABN7TLR3_9BACL</name>
<evidence type="ECO:0000313" key="4">
    <source>
        <dbReference type="Proteomes" id="UP000730618"/>
    </source>
</evidence>
<evidence type="ECO:0000256" key="1">
    <source>
        <dbReference type="SAM" id="SignalP"/>
    </source>
</evidence>
<dbReference type="RefSeq" id="WP_218098650.1">
    <property type="nucleotide sequence ID" value="NZ_CAJVCE010000005.1"/>
</dbReference>